<accession>Q9XAF6</accession>
<reference evidence="1 2" key="1">
    <citation type="journal article" date="1996" name="Mol. Microbiol.">
        <title>A set of ordered cosmids and a detailed genetic and physical map for the 8 Mb Streptomyces coelicolor A3(2) chromosome.</title>
        <authorList>
            <person name="Redenbach M."/>
            <person name="Kieser H.M."/>
            <person name="Denapaite D."/>
            <person name="Eichner A."/>
            <person name="Cullum J."/>
            <person name="Kinashi H."/>
            <person name="Hopwood D.A."/>
        </authorList>
    </citation>
    <scope>NUCLEOTIDE SEQUENCE [LARGE SCALE GENOMIC DNA]</scope>
    <source>
        <strain evidence="2">ATCC BAA-471 / A3(2) / M145</strain>
    </source>
</reference>
<dbReference type="EMBL" id="AL645882">
    <property type="protein sequence ID" value="CAB45617.1"/>
    <property type="molecule type" value="Genomic_DNA"/>
</dbReference>
<dbReference type="PATRIC" id="fig|100226.15.peg.5393"/>
<sequence length="274" mass="29339">MDGGGDGMDGLRVVPTRRHGRERLYVCLPDGGNVAWYDREEARVSLLSDDRRAEVLQALAPFVTGPVTVGPPPVPTPAELARLTLHPDDDLAPNRPGEALLVALERAPGPAHRLRPDPRRRALAAEQATGTALDRLDGAGLHTLHSLPLPGGDRIHHLLIGPGGLFALHVLPARGQRVRVADPLVALGRRTPRPLLDRVRADADRASYALTAEVHPVLVLAGPAHVTVTAPPRSVRVLTDRELPDLARTGGVLKPADVEALHAMARDRATWQGV</sequence>
<dbReference type="Proteomes" id="UP000001973">
    <property type="component" value="Chromosome"/>
</dbReference>
<dbReference type="EMBL" id="AL939123">
    <property type="protein sequence ID" value="CAB45617.1"/>
    <property type="molecule type" value="Genomic_DNA"/>
</dbReference>
<dbReference type="STRING" id="100226.gene:17762957"/>
<protein>
    <recommendedName>
        <fullName evidence="3">NERD domain-containing protein</fullName>
    </recommendedName>
</protein>
<dbReference type="PIR" id="T35622">
    <property type="entry name" value="T35622"/>
</dbReference>
<evidence type="ECO:0008006" key="3">
    <source>
        <dbReference type="Google" id="ProtNLM"/>
    </source>
</evidence>
<gene>
    <name evidence="1" type="ordered locus">SCO5307</name>
    <name evidence="1" type="ORF">SC6G9.26c</name>
</gene>
<dbReference type="PaxDb" id="100226-SCO5307"/>
<dbReference type="HOGENOM" id="CLU_058430_0_0_11"/>
<dbReference type="eggNOG" id="ENOG5032SHB">
    <property type="taxonomic scope" value="Bacteria"/>
</dbReference>
<dbReference type="KEGG" id="sco:SCO5307"/>
<keyword evidence="2" id="KW-1185">Reference proteome</keyword>
<dbReference type="OrthoDB" id="5793358at2"/>
<dbReference type="AlphaFoldDB" id="Q9XAF6"/>
<evidence type="ECO:0000313" key="2">
    <source>
        <dbReference type="Proteomes" id="UP000001973"/>
    </source>
</evidence>
<proteinExistence type="predicted"/>
<reference evidence="1 2" key="2">
    <citation type="journal article" date="2002" name="Nature">
        <title>Complete genome sequence of the model actinomycete Streptomyces coelicolor A3(2).</title>
        <authorList>
            <person name="Bentley S.D."/>
            <person name="Chater K.F."/>
            <person name="Cerdeno-Tarraga A.M."/>
            <person name="Challis G.L."/>
            <person name="Thomson N.R."/>
            <person name="James K.D."/>
            <person name="Harris D.E."/>
            <person name="Quail M.A."/>
            <person name="Kieser H."/>
            <person name="Harper D."/>
            <person name="Bateman A."/>
            <person name="Brown S."/>
            <person name="Chandra G."/>
            <person name="Chen C.W."/>
            <person name="Collins M."/>
            <person name="Cronin A."/>
            <person name="Fraser A."/>
            <person name="Goble A."/>
            <person name="Hidalgo J."/>
            <person name="Hornsby T."/>
            <person name="Howarth S."/>
            <person name="Huang C.H."/>
            <person name="Kieser T."/>
            <person name="Larke L."/>
            <person name="Murphy L."/>
            <person name="Oliver K."/>
            <person name="O'Neil S."/>
            <person name="Rabbinowitsch E."/>
            <person name="Rajandream M.A."/>
            <person name="Rutherford K."/>
            <person name="Rutter S."/>
            <person name="Seeger K."/>
            <person name="Saunders D."/>
            <person name="Sharp S."/>
            <person name="Squares R."/>
            <person name="Squares S."/>
            <person name="Taylor K."/>
            <person name="Warren T."/>
            <person name="Wietzorrek A."/>
            <person name="Woodward J."/>
            <person name="Barrell B.G."/>
            <person name="Parkhill J."/>
            <person name="Hopwood D.A."/>
        </authorList>
    </citation>
    <scope>NUCLEOTIDE SEQUENCE [LARGE SCALE GENOMIC DNA]</scope>
    <source>
        <strain evidence="2">ATCC BAA-471 / A3(2) / M145</strain>
    </source>
</reference>
<organism evidence="1 2">
    <name type="scientific">Streptomyces coelicolor (strain ATCC BAA-471 / A3(2) / M145)</name>
    <dbReference type="NCBI Taxonomy" id="100226"/>
    <lineage>
        <taxon>Bacteria</taxon>
        <taxon>Bacillati</taxon>
        <taxon>Actinomycetota</taxon>
        <taxon>Actinomycetes</taxon>
        <taxon>Kitasatosporales</taxon>
        <taxon>Streptomycetaceae</taxon>
        <taxon>Streptomyces</taxon>
        <taxon>Streptomyces albidoflavus group</taxon>
    </lineage>
</organism>
<name>Q9XAF6_STRCO</name>
<evidence type="ECO:0000313" key="1">
    <source>
        <dbReference type="EMBL" id="CAB45617.1"/>
    </source>
</evidence>
<dbReference type="InParanoid" id="Q9XAF6"/>